<dbReference type="RefSeq" id="WP_189992690.1">
    <property type="nucleotide sequence ID" value="NZ_BNCB01000004.1"/>
</dbReference>
<name>A0ABQ3RLY1_STRRR</name>
<evidence type="ECO:0000313" key="1">
    <source>
        <dbReference type="EMBL" id="GHI56879.1"/>
    </source>
</evidence>
<keyword evidence="2" id="KW-1185">Reference proteome</keyword>
<dbReference type="Proteomes" id="UP000646738">
    <property type="component" value="Unassembled WGS sequence"/>
</dbReference>
<dbReference type="EMBL" id="BNEA01000015">
    <property type="protein sequence ID" value="GHI56879.1"/>
    <property type="molecule type" value="Genomic_DNA"/>
</dbReference>
<gene>
    <name evidence="1" type="ORF">Srubr_67250</name>
</gene>
<organism evidence="1 2">
    <name type="scientific">Streptomyces rubradiris</name>
    <name type="common">Streptomyces achromogenes subsp. rubradiris</name>
    <dbReference type="NCBI Taxonomy" id="285531"/>
    <lineage>
        <taxon>Bacteria</taxon>
        <taxon>Bacillati</taxon>
        <taxon>Actinomycetota</taxon>
        <taxon>Actinomycetes</taxon>
        <taxon>Kitasatosporales</taxon>
        <taxon>Streptomycetaceae</taxon>
        <taxon>Streptomyces</taxon>
    </lineage>
</organism>
<reference evidence="2" key="1">
    <citation type="submission" date="2023-07" db="EMBL/GenBank/DDBJ databases">
        <title>Whole genome shotgun sequence of Streptomyces achromogenes subsp. rubradiris NBRC 14000.</title>
        <authorList>
            <person name="Komaki H."/>
            <person name="Tamura T."/>
        </authorList>
    </citation>
    <scope>NUCLEOTIDE SEQUENCE [LARGE SCALE GENOMIC DNA]</scope>
    <source>
        <strain evidence="2">NBRC 14000</strain>
    </source>
</reference>
<evidence type="ECO:0000313" key="2">
    <source>
        <dbReference type="Proteomes" id="UP000646738"/>
    </source>
</evidence>
<protein>
    <submittedName>
        <fullName evidence="1">Uncharacterized protein</fullName>
    </submittedName>
</protein>
<proteinExistence type="predicted"/>
<accession>A0ABQ3RLY1</accession>
<comment type="caution">
    <text evidence="1">The sequence shown here is derived from an EMBL/GenBank/DDBJ whole genome shotgun (WGS) entry which is preliminary data.</text>
</comment>
<sequence>MPETMQLTDLDALIGDLETRITEDTLLPSGAYTEGCSGVCTVIVCDTVVICSGIGC</sequence>